<dbReference type="CDD" id="cd00229">
    <property type="entry name" value="SGNH_hydrolase"/>
    <property type="match status" value="1"/>
</dbReference>
<dbReference type="Gene3D" id="3.40.50.1110">
    <property type="entry name" value="SGNH hydrolase"/>
    <property type="match status" value="1"/>
</dbReference>
<dbReference type="Pfam" id="PF13472">
    <property type="entry name" value="Lipase_GDSL_2"/>
    <property type="match status" value="1"/>
</dbReference>
<protein>
    <recommendedName>
        <fullName evidence="1">SGNH hydrolase-type esterase domain-containing protein</fullName>
    </recommendedName>
</protein>
<evidence type="ECO:0000313" key="2">
    <source>
        <dbReference type="EMBL" id="KAG2383685.1"/>
    </source>
</evidence>
<organism evidence="2 3">
    <name type="scientific">Naegleria lovaniensis</name>
    <name type="common">Amoeba</name>
    <dbReference type="NCBI Taxonomy" id="51637"/>
    <lineage>
        <taxon>Eukaryota</taxon>
        <taxon>Discoba</taxon>
        <taxon>Heterolobosea</taxon>
        <taxon>Tetramitia</taxon>
        <taxon>Eutetramitia</taxon>
        <taxon>Vahlkampfiidae</taxon>
        <taxon>Naegleria</taxon>
    </lineage>
</organism>
<proteinExistence type="predicted"/>
<keyword evidence="3" id="KW-1185">Reference proteome</keyword>
<reference evidence="2 3" key="1">
    <citation type="journal article" date="2018" name="BMC Genomics">
        <title>The genome of Naegleria lovaniensis, the basis for a comparative approach to unravel pathogenicity factors of the human pathogenic amoeba N. fowleri.</title>
        <authorList>
            <person name="Liechti N."/>
            <person name="Schurch N."/>
            <person name="Bruggmann R."/>
            <person name="Wittwer M."/>
        </authorList>
    </citation>
    <scope>NUCLEOTIDE SEQUENCE [LARGE SCALE GENOMIC DNA]</scope>
    <source>
        <strain evidence="2 3">ATCC 30569</strain>
    </source>
</reference>
<dbReference type="RefSeq" id="XP_044549364.1">
    <property type="nucleotide sequence ID" value="XM_044693986.1"/>
</dbReference>
<dbReference type="AlphaFoldDB" id="A0AA88GT75"/>
<dbReference type="InterPro" id="IPR013830">
    <property type="entry name" value="SGNH_hydro"/>
</dbReference>
<dbReference type="EMBL" id="PYSW02000020">
    <property type="protein sequence ID" value="KAG2383685.1"/>
    <property type="molecule type" value="Genomic_DNA"/>
</dbReference>
<dbReference type="InterPro" id="IPR036514">
    <property type="entry name" value="SGNH_hydro_sf"/>
</dbReference>
<accession>A0AA88GT75</accession>
<dbReference type="PANTHER" id="PTHR30383:SF5">
    <property type="entry name" value="SGNH HYDROLASE-TYPE ESTERASE DOMAIN-CONTAINING PROTEIN"/>
    <property type="match status" value="1"/>
</dbReference>
<sequence>MQEQGPINILALGASITAGYYNNGLEYHPYSIKLSSLLSNFNNKQALYHVEPFGVNGERTDQMKLRLGQILNYYLPGTYQGIIIIGGTNDLPACTSDVTIGNLISMYEQGLMNDHFKFVVACSIPSSALDLKSQTENSVLMKEYSKKKSEVNYAIREYVEKSRNSKLIFVDLMEELNYCKCTDEERNRYWDDPLHFTPEGYDRIADILFEKLKNFL</sequence>
<evidence type="ECO:0000259" key="1">
    <source>
        <dbReference type="Pfam" id="PF13472"/>
    </source>
</evidence>
<feature type="domain" description="SGNH hydrolase-type esterase" evidence="1">
    <location>
        <begin position="11"/>
        <end position="203"/>
    </location>
</feature>
<gene>
    <name evidence="2" type="ORF">C9374_004356</name>
</gene>
<dbReference type="PANTHER" id="PTHR30383">
    <property type="entry name" value="THIOESTERASE 1/PROTEASE 1/LYSOPHOSPHOLIPASE L1"/>
    <property type="match status" value="1"/>
</dbReference>
<dbReference type="GO" id="GO:0004622">
    <property type="term" value="F:phosphatidylcholine lysophospholipase activity"/>
    <property type="evidence" value="ECO:0007669"/>
    <property type="project" value="TreeGrafter"/>
</dbReference>
<comment type="caution">
    <text evidence="2">The sequence shown here is derived from an EMBL/GenBank/DDBJ whole genome shotgun (WGS) entry which is preliminary data.</text>
</comment>
<dbReference type="Proteomes" id="UP000816034">
    <property type="component" value="Unassembled WGS sequence"/>
</dbReference>
<dbReference type="InterPro" id="IPR051532">
    <property type="entry name" value="Ester_Hydrolysis_Enzymes"/>
</dbReference>
<dbReference type="GeneID" id="68096811"/>
<dbReference type="SUPFAM" id="SSF52266">
    <property type="entry name" value="SGNH hydrolase"/>
    <property type="match status" value="1"/>
</dbReference>
<evidence type="ECO:0000313" key="3">
    <source>
        <dbReference type="Proteomes" id="UP000816034"/>
    </source>
</evidence>
<name>A0AA88GT75_NAELO</name>